<evidence type="ECO:0000313" key="2">
    <source>
        <dbReference type="Proteomes" id="UP000693765"/>
    </source>
</evidence>
<sequence length="53" mass="5691">MSAPAPHPASESITFDKAEAAVLREALQFCSEVGDGLNSDEQAIFDKLDAYFS</sequence>
<name>A0A8F2F4G7_9CAUD</name>
<dbReference type="Proteomes" id="UP000693765">
    <property type="component" value="Segment"/>
</dbReference>
<protein>
    <submittedName>
        <fullName evidence="1">Uncharacterized protein</fullName>
    </submittedName>
</protein>
<dbReference type="EMBL" id="MW831865">
    <property type="protein sequence ID" value="QWT56549.1"/>
    <property type="molecule type" value="Genomic_DNA"/>
</dbReference>
<proteinExistence type="predicted"/>
<evidence type="ECO:0000313" key="1">
    <source>
        <dbReference type="EMBL" id="QWT56549.1"/>
    </source>
</evidence>
<accession>A0A8F2F4G7</accession>
<keyword evidence="2" id="KW-1185">Reference proteome</keyword>
<reference evidence="1" key="1">
    <citation type="submission" date="2021-03" db="EMBL/GenBank/DDBJ databases">
        <authorList>
            <person name="Tong Y."/>
            <person name="Zhang W."/>
            <person name="Tian F."/>
            <person name="Li J."/>
            <person name="He X."/>
        </authorList>
    </citation>
    <scope>NUCLEOTIDE SEQUENCE</scope>
</reference>
<organism evidence="1 2">
    <name type="scientific">Stenotrophomonas phage BUCT598</name>
    <dbReference type="NCBI Taxonomy" id="2834253"/>
    <lineage>
        <taxon>Viruses</taxon>
        <taxon>Duplodnaviria</taxon>
        <taxon>Heunggongvirae</taxon>
        <taxon>Uroviricota</taxon>
        <taxon>Caudoviricetes</taxon>
        <taxon>Autographivirales</taxon>
        <taxon>Autonotataviridae</taxon>
        <taxon>Gujervirinae</taxon>
        <taxon>Smasvirus</taxon>
        <taxon>Smasvirus BUCT598</taxon>
    </lineage>
</organism>